<dbReference type="OrthoDB" id="6509636at2759"/>
<accession>A0A0F9XLF6</accession>
<gene>
    <name evidence="5" type="ORF">THAR02_02529</name>
</gene>
<proteinExistence type="inferred from homology"/>
<reference evidence="6" key="1">
    <citation type="journal article" date="2015" name="Genome Announc.">
        <title>Draft whole-genome sequence of the biocontrol agent Trichoderma harzianum T6776.</title>
        <authorList>
            <person name="Baroncelli R."/>
            <person name="Piaggeschi G."/>
            <person name="Fiorini L."/>
            <person name="Bertolini E."/>
            <person name="Zapparata A."/>
            <person name="Pe M.E."/>
            <person name="Sarrocco S."/>
            <person name="Vannacci G."/>
        </authorList>
    </citation>
    <scope>NUCLEOTIDE SEQUENCE [LARGE SCALE GENOMIC DNA]</scope>
    <source>
        <strain evidence="6">T6776</strain>
    </source>
</reference>
<comment type="similarity">
    <text evidence="1">Belongs to the ATP-dependent AMP-binding enzyme family.</text>
</comment>
<dbReference type="InterPro" id="IPR000873">
    <property type="entry name" value="AMP-dep_synth/lig_dom"/>
</dbReference>
<dbReference type="Pfam" id="PF13193">
    <property type="entry name" value="AMP-binding_C"/>
    <property type="match status" value="1"/>
</dbReference>
<comment type="caution">
    <text evidence="5">The sequence shown here is derived from an EMBL/GenBank/DDBJ whole genome shotgun (WGS) entry which is preliminary data.</text>
</comment>
<feature type="domain" description="AMP-binding enzyme C-terminal" evidence="4">
    <location>
        <begin position="446"/>
        <end position="526"/>
    </location>
</feature>
<dbReference type="Gene3D" id="3.40.50.12780">
    <property type="entry name" value="N-terminal domain of ligase-like"/>
    <property type="match status" value="1"/>
</dbReference>
<dbReference type="InterPro" id="IPR025110">
    <property type="entry name" value="AMP-bd_C"/>
</dbReference>
<dbReference type="GO" id="GO:0016405">
    <property type="term" value="F:CoA-ligase activity"/>
    <property type="evidence" value="ECO:0007669"/>
    <property type="project" value="TreeGrafter"/>
</dbReference>
<dbReference type="OMA" id="MIGAVIH"/>
<keyword evidence="2 5" id="KW-0436">Ligase</keyword>
<dbReference type="PANTHER" id="PTHR24096:SF149">
    <property type="entry name" value="AMP-BINDING DOMAIN-CONTAINING PROTEIN-RELATED"/>
    <property type="match status" value="1"/>
</dbReference>
<dbReference type="SUPFAM" id="SSF56801">
    <property type="entry name" value="Acetyl-CoA synthetase-like"/>
    <property type="match status" value="1"/>
</dbReference>
<evidence type="ECO:0000256" key="1">
    <source>
        <dbReference type="ARBA" id="ARBA00006432"/>
    </source>
</evidence>
<feature type="domain" description="AMP-dependent synthetase/ligase" evidence="3">
    <location>
        <begin position="23"/>
        <end position="395"/>
    </location>
</feature>
<evidence type="ECO:0000313" key="5">
    <source>
        <dbReference type="EMBL" id="KKP05340.1"/>
    </source>
</evidence>
<dbReference type="CDD" id="cd05911">
    <property type="entry name" value="Firefly_Luc_like"/>
    <property type="match status" value="1"/>
</dbReference>
<dbReference type="Gene3D" id="3.30.300.30">
    <property type="match status" value="1"/>
</dbReference>
<dbReference type="InterPro" id="IPR042099">
    <property type="entry name" value="ANL_N_sf"/>
</dbReference>
<dbReference type="Pfam" id="PF00501">
    <property type="entry name" value="AMP-binding"/>
    <property type="match status" value="1"/>
</dbReference>
<dbReference type="AlphaFoldDB" id="A0A0F9XLF6"/>
<evidence type="ECO:0000259" key="4">
    <source>
        <dbReference type="Pfam" id="PF13193"/>
    </source>
</evidence>
<dbReference type="EMBL" id="JOKZ01000051">
    <property type="protein sequence ID" value="KKP05340.1"/>
    <property type="molecule type" value="Genomic_DNA"/>
</dbReference>
<dbReference type="PROSITE" id="PS00455">
    <property type="entry name" value="AMP_BINDING"/>
    <property type="match status" value="1"/>
</dbReference>
<organism evidence="5 6">
    <name type="scientific">Trichoderma harzianum</name>
    <name type="common">Hypocrea lixii</name>
    <dbReference type="NCBI Taxonomy" id="5544"/>
    <lineage>
        <taxon>Eukaryota</taxon>
        <taxon>Fungi</taxon>
        <taxon>Dikarya</taxon>
        <taxon>Ascomycota</taxon>
        <taxon>Pezizomycotina</taxon>
        <taxon>Sordariomycetes</taxon>
        <taxon>Hypocreomycetidae</taxon>
        <taxon>Hypocreales</taxon>
        <taxon>Hypocreaceae</taxon>
        <taxon>Trichoderma</taxon>
    </lineage>
</organism>
<dbReference type="FunFam" id="3.30.300.30:FF:000007">
    <property type="entry name" value="4-coumarate--CoA ligase 2"/>
    <property type="match status" value="1"/>
</dbReference>
<protein>
    <submittedName>
        <fullName evidence="5">4-coumarate-CoA ligase 1</fullName>
    </submittedName>
</protein>
<evidence type="ECO:0000313" key="6">
    <source>
        <dbReference type="Proteomes" id="UP000034112"/>
    </source>
</evidence>
<dbReference type="Proteomes" id="UP000034112">
    <property type="component" value="Unassembled WGS sequence"/>
</dbReference>
<evidence type="ECO:0000259" key="3">
    <source>
        <dbReference type="Pfam" id="PF00501"/>
    </source>
</evidence>
<name>A0A0F9XLF6_TRIHA</name>
<evidence type="ECO:0000256" key="2">
    <source>
        <dbReference type="ARBA" id="ARBA00022598"/>
    </source>
</evidence>
<dbReference type="InterPro" id="IPR045851">
    <property type="entry name" value="AMP-bd_C_sf"/>
</dbReference>
<dbReference type="InterPro" id="IPR020845">
    <property type="entry name" value="AMP-binding_CS"/>
</dbReference>
<sequence>MPIASLQIPVEIPPVDIWSYYLEQPKHYPGDKPLFVDCDTGRSHSFNDIKRLALQFGKGLRHVFNWQRGDVMGLFTPNNIDVPVVNFAIHWAGGIASPANPTYTPEDLAQQLKDSGAKALLTQKMFLQAARKAAALAGLPEDRILLMGDGRDETGVHRHWSDITAKGAQVQPQKANIDPSKDLAYLVYSSGTTGLPKGVMLSHQNIVAQAVQGEKQGDIKGLLWEVDAQLGVLPFFHIYGLVVVLATTIATGVKCVVLPKFDLEKACKLIQDHHITFMYVPPPIVLALGKHPVISKYDLSSLRWINSAAAPLSRELAVSVWDRLKIGVKQGYGLSETSPGVMIQLAEEWWKYQGSVGRLYPNMEAKIVDEDGKELGYDKSGELLLKGPNVFSGYWKRPELNKETFTEDGWYRTGDIFYCCPKGNFYITDRKKELIKYKGFQVPPAELEAKLIGREDIADVCVIGVWDKEQHTEIPRAYVVLKPGVEETEAKAKEITEWLNAKVAPSKKLRGGVRFIKEVPKSQAGKILRRVLRDQVKKEEEAEAAAPKAKL</sequence>
<dbReference type="PANTHER" id="PTHR24096">
    <property type="entry name" value="LONG-CHAIN-FATTY-ACID--COA LIGASE"/>
    <property type="match status" value="1"/>
</dbReference>